<dbReference type="OrthoDB" id="1562195at2759"/>
<keyword evidence="9" id="KW-1185">Reference proteome</keyword>
<accession>R7QF50</accession>
<keyword evidence="2" id="KW-0067">ATP-binding</keyword>
<evidence type="ECO:0000256" key="5">
    <source>
        <dbReference type="ARBA" id="ARBA00023235"/>
    </source>
</evidence>
<dbReference type="InterPro" id="IPR015320">
    <property type="entry name" value="TopoVI_B_transducer"/>
</dbReference>
<protein>
    <submittedName>
        <fullName evidence="8">Type II DNA topoisomerase VI subunit B</fullName>
    </submittedName>
</protein>
<dbReference type="PANTHER" id="PTHR48444:SF1">
    <property type="entry name" value="DNA TOPOISOMERASE 6 SUBUNIT B"/>
    <property type="match status" value="1"/>
</dbReference>
<dbReference type="Gene3D" id="1.10.8.50">
    <property type="match status" value="1"/>
</dbReference>
<keyword evidence="1" id="KW-0547">Nucleotide-binding</keyword>
<dbReference type="Gene3D" id="3.30.565.10">
    <property type="entry name" value="Histidine kinase-like ATPase, C-terminal domain"/>
    <property type="match status" value="1"/>
</dbReference>
<dbReference type="RefSeq" id="XP_005716538.1">
    <property type="nucleotide sequence ID" value="XM_005716481.1"/>
</dbReference>
<dbReference type="AlphaFoldDB" id="R7QF50"/>
<feature type="region of interest" description="Disordered" evidence="6">
    <location>
        <begin position="1"/>
        <end position="55"/>
    </location>
</feature>
<dbReference type="CDD" id="cd00823">
    <property type="entry name" value="TopoIIB_Trans"/>
    <property type="match status" value="1"/>
</dbReference>
<gene>
    <name evidence="8" type="ORF">CHC_T00008288001</name>
</gene>
<feature type="compositionally biased region" description="Low complexity" evidence="6">
    <location>
        <begin position="159"/>
        <end position="170"/>
    </location>
</feature>
<reference evidence="9" key="1">
    <citation type="journal article" date="2013" name="Proc. Natl. Acad. Sci. U.S.A.">
        <title>Genome structure and metabolic features in the red seaweed Chondrus crispus shed light on evolution of the Archaeplastida.</title>
        <authorList>
            <person name="Collen J."/>
            <person name="Porcel B."/>
            <person name="Carre W."/>
            <person name="Ball S.G."/>
            <person name="Chaparro C."/>
            <person name="Tonon T."/>
            <person name="Barbeyron T."/>
            <person name="Michel G."/>
            <person name="Noel B."/>
            <person name="Valentin K."/>
            <person name="Elias M."/>
            <person name="Artiguenave F."/>
            <person name="Arun A."/>
            <person name="Aury J.M."/>
            <person name="Barbosa-Neto J.F."/>
            <person name="Bothwell J.H."/>
            <person name="Bouget F.Y."/>
            <person name="Brillet L."/>
            <person name="Cabello-Hurtado F."/>
            <person name="Capella-Gutierrez S."/>
            <person name="Charrier B."/>
            <person name="Cladiere L."/>
            <person name="Cock J.M."/>
            <person name="Coelho S.M."/>
            <person name="Colleoni C."/>
            <person name="Czjzek M."/>
            <person name="Da Silva C."/>
            <person name="Delage L."/>
            <person name="Denoeud F."/>
            <person name="Deschamps P."/>
            <person name="Dittami S.M."/>
            <person name="Gabaldon T."/>
            <person name="Gachon C.M."/>
            <person name="Groisillier A."/>
            <person name="Herve C."/>
            <person name="Jabbari K."/>
            <person name="Katinka M."/>
            <person name="Kloareg B."/>
            <person name="Kowalczyk N."/>
            <person name="Labadie K."/>
            <person name="Leblanc C."/>
            <person name="Lopez P.J."/>
            <person name="McLachlan D.H."/>
            <person name="Meslet-Cladiere L."/>
            <person name="Moustafa A."/>
            <person name="Nehr Z."/>
            <person name="Nyvall Collen P."/>
            <person name="Panaud O."/>
            <person name="Partensky F."/>
            <person name="Poulain J."/>
            <person name="Rensing S.A."/>
            <person name="Rousvoal S."/>
            <person name="Samson G."/>
            <person name="Symeonidi A."/>
            <person name="Weissenbach J."/>
            <person name="Zambounis A."/>
            <person name="Wincker P."/>
            <person name="Boyen C."/>
        </authorList>
    </citation>
    <scope>NUCLEOTIDE SEQUENCE [LARGE SCALE GENOMIC DNA]</scope>
    <source>
        <strain evidence="9">cv. Stackhouse</strain>
    </source>
</reference>
<sequence length="742" mass="81668">MSNSGKRPGGKSSGPVAKRPRLVKTANPNGRGKSKTATKSTSKSQGDRDTKLKFKSPAEFFAENKNIAGFDNPGKSLYTTIRELVENGLDAAEAIGTLPDIEIFVARIDKQQFRTMVGMDGNRNRVDASLYKDVESVKERKAREAKEKREAKRTKSKDGSLSASGSGQLQTDNDDANDSKELTLESTQEASQPSQTSSKKGKSGGNDIFCVTVTDNGSGMAHDDVPNMMGRVLAGTKYCVRQTRGKFGLGSKMALIWSKMSTGLPVRINTAKAGSEVTNCILDIDIARNIPNVIELSRKENPSGWRGSKVSVTIEGNWSTYRAKILLYVRQMAVITPYAQFRLTFSSGYDNADSKDFELVFSRRTDKMPRTAAEVKHHPSSVNQLLLKQLIGDVKEDMSLVRFLTTQFVAIPRSLATRLITELGKGFTQHMTVGELTLNNIRQIDALLHAARFENPDGLCLSPAGEYNLRLGITKELKPSMVATHAEPADVFEGHPFIVEAGVALGGTGMKPGLNIFRFANRIPLLFEAGNDVVTRTARDGIRWNSYKISPNTDRIGVICSIVSTKVPFKGTGKEYIGDDSDSIKLCVKRAITQCCLQLKTKLVRQAAQKDAAQRKMLITKYAPDVANAVVALFEELEDPDRETKDVSDSVLNGKISRDILLAKLQDHVQQFDKEQAIEYATAHGRDHKTLETVFIARRSEQINYSPIWLEQPRATSTPEGSQQESAPVVRFSLLSSLQSHL</sequence>
<evidence type="ECO:0000256" key="6">
    <source>
        <dbReference type="SAM" id="MobiDB-lite"/>
    </source>
</evidence>
<evidence type="ECO:0000313" key="9">
    <source>
        <dbReference type="Proteomes" id="UP000012073"/>
    </source>
</evidence>
<evidence type="ECO:0000259" key="7">
    <source>
        <dbReference type="Pfam" id="PF09239"/>
    </source>
</evidence>
<dbReference type="Proteomes" id="UP000012073">
    <property type="component" value="Unassembled WGS sequence"/>
</dbReference>
<dbReference type="HAMAP" id="MF_00322">
    <property type="entry name" value="Top6B"/>
    <property type="match status" value="1"/>
</dbReference>
<dbReference type="SUPFAM" id="SSF55874">
    <property type="entry name" value="ATPase domain of HSP90 chaperone/DNA topoisomerase II/histidine kinase"/>
    <property type="match status" value="1"/>
</dbReference>
<keyword evidence="3" id="KW-0799">Topoisomerase</keyword>
<dbReference type="OMA" id="VYRGNPF"/>
<dbReference type="SUPFAM" id="SSF54211">
    <property type="entry name" value="Ribosomal protein S5 domain 2-like"/>
    <property type="match status" value="1"/>
</dbReference>
<dbReference type="InterPro" id="IPR005734">
    <property type="entry name" value="TopoVI_B"/>
</dbReference>
<dbReference type="PhylomeDB" id="R7QF50"/>
<keyword evidence="4" id="KW-0238">DNA-binding</keyword>
<dbReference type="GO" id="GO:0003677">
    <property type="term" value="F:DNA binding"/>
    <property type="evidence" value="ECO:0007669"/>
    <property type="project" value="UniProtKB-KW"/>
</dbReference>
<feature type="compositionally biased region" description="Basic and acidic residues" evidence="6">
    <location>
        <begin position="137"/>
        <end position="150"/>
    </location>
</feature>
<feature type="compositionally biased region" description="Low complexity" evidence="6">
    <location>
        <begin position="35"/>
        <end position="44"/>
    </location>
</feature>
<dbReference type="PANTHER" id="PTHR48444">
    <property type="entry name" value="DNA TOPOISOMERASE 6 SUBUNIT B"/>
    <property type="match status" value="1"/>
</dbReference>
<dbReference type="Gramene" id="CDF36719">
    <property type="protein sequence ID" value="CDF36719"/>
    <property type="gene ID" value="CHC_T00008288001"/>
</dbReference>
<evidence type="ECO:0000256" key="2">
    <source>
        <dbReference type="ARBA" id="ARBA00022840"/>
    </source>
</evidence>
<dbReference type="GO" id="GO:0005524">
    <property type="term" value="F:ATP binding"/>
    <property type="evidence" value="ECO:0007669"/>
    <property type="project" value="UniProtKB-KW"/>
</dbReference>
<dbReference type="KEGG" id="ccp:CHC_T00008288001"/>
<evidence type="ECO:0000256" key="4">
    <source>
        <dbReference type="ARBA" id="ARBA00023125"/>
    </source>
</evidence>
<dbReference type="GO" id="GO:0006265">
    <property type="term" value="P:DNA topological change"/>
    <property type="evidence" value="ECO:0007669"/>
    <property type="project" value="InterPro"/>
</dbReference>
<evidence type="ECO:0000313" key="8">
    <source>
        <dbReference type="EMBL" id="CDF36719.1"/>
    </source>
</evidence>
<dbReference type="STRING" id="2769.R7QF50"/>
<feature type="domain" description="DNA topoisomerase VI subunit B transducer" evidence="7">
    <location>
        <begin position="456"/>
        <end position="615"/>
    </location>
</feature>
<dbReference type="EMBL" id="HG001799">
    <property type="protein sequence ID" value="CDF36719.1"/>
    <property type="molecule type" value="Genomic_DNA"/>
</dbReference>
<name>R7QF50_CHOCR</name>
<feature type="compositionally biased region" description="Polar residues" evidence="6">
    <location>
        <begin position="184"/>
        <end position="196"/>
    </location>
</feature>
<dbReference type="InterPro" id="IPR014721">
    <property type="entry name" value="Ribsml_uS5_D2-typ_fold_subgr"/>
</dbReference>
<dbReference type="NCBIfam" id="NF003218">
    <property type="entry name" value="PRK04184.1"/>
    <property type="match status" value="1"/>
</dbReference>
<evidence type="ECO:0000256" key="1">
    <source>
        <dbReference type="ARBA" id="ARBA00022741"/>
    </source>
</evidence>
<keyword evidence="5 8" id="KW-0413">Isomerase</keyword>
<feature type="region of interest" description="Disordered" evidence="6">
    <location>
        <begin position="137"/>
        <end position="206"/>
    </location>
</feature>
<evidence type="ECO:0000256" key="3">
    <source>
        <dbReference type="ARBA" id="ARBA00023029"/>
    </source>
</evidence>
<dbReference type="GO" id="GO:0003918">
    <property type="term" value="F:DNA topoisomerase type II (double strand cut, ATP-hydrolyzing) activity"/>
    <property type="evidence" value="ECO:0007669"/>
    <property type="project" value="InterPro"/>
</dbReference>
<dbReference type="GeneID" id="17324267"/>
<proteinExistence type="inferred from homology"/>
<dbReference type="Gene3D" id="3.30.230.10">
    <property type="match status" value="1"/>
</dbReference>
<dbReference type="Pfam" id="PF09239">
    <property type="entry name" value="Topo-VIb_trans"/>
    <property type="match status" value="1"/>
</dbReference>
<dbReference type="InterPro" id="IPR036890">
    <property type="entry name" value="HATPase_C_sf"/>
</dbReference>
<organism evidence="8 9">
    <name type="scientific">Chondrus crispus</name>
    <name type="common">Carrageen Irish moss</name>
    <name type="synonym">Polymorpha crispa</name>
    <dbReference type="NCBI Taxonomy" id="2769"/>
    <lineage>
        <taxon>Eukaryota</taxon>
        <taxon>Rhodophyta</taxon>
        <taxon>Florideophyceae</taxon>
        <taxon>Rhodymeniophycidae</taxon>
        <taxon>Gigartinales</taxon>
        <taxon>Gigartinaceae</taxon>
        <taxon>Chondrus</taxon>
    </lineage>
</organism>
<dbReference type="InterPro" id="IPR020568">
    <property type="entry name" value="Ribosomal_Su5_D2-typ_SF"/>
</dbReference>